<dbReference type="InterPro" id="IPR037171">
    <property type="entry name" value="NagB/RpiA_transferase-like"/>
</dbReference>
<dbReference type="Pfam" id="PF01144">
    <property type="entry name" value="CoA_trans"/>
    <property type="match status" value="1"/>
</dbReference>
<sequence length="60" mass="6767">RYRSQKFSTPMAKNAKLTIVETEETVLVGSIFPNSIHLPSVYVDRIVKATVPKHIEIVTL</sequence>
<keyword evidence="3" id="KW-1185">Reference proteome</keyword>
<protein>
    <submittedName>
        <fullName evidence="2">Uncharacterized protein</fullName>
    </submittedName>
</protein>
<evidence type="ECO:0000256" key="1">
    <source>
        <dbReference type="ARBA" id="ARBA00022679"/>
    </source>
</evidence>
<accession>A0ABQ8VR92</accession>
<dbReference type="PANTHER" id="PTHR13707">
    <property type="entry name" value="KETOACID-COENZYME A TRANSFERASE"/>
    <property type="match status" value="1"/>
</dbReference>
<evidence type="ECO:0000313" key="2">
    <source>
        <dbReference type="EMBL" id="KAJ4498879.1"/>
    </source>
</evidence>
<proteinExistence type="predicted"/>
<organism evidence="2 3">
    <name type="scientific">Lentinula lateritia</name>
    <dbReference type="NCBI Taxonomy" id="40482"/>
    <lineage>
        <taxon>Eukaryota</taxon>
        <taxon>Fungi</taxon>
        <taxon>Dikarya</taxon>
        <taxon>Basidiomycota</taxon>
        <taxon>Agaricomycotina</taxon>
        <taxon>Agaricomycetes</taxon>
        <taxon>Agaricomycetidae</taxon>
        <taxon>Agaricales</taxon>
        <taxon>Marasmiineae</taxon>
        <taxon>Omphalotaceae</taxon>
        <taxon>Lentinula</taxon>
    </lineage>
</organism>
<dbReference type="InterPro" id="IPR004165">
    <property type="entry name" value="CoA_trans_fam_I"/>
</dbReference>
<gene>
    <name evidence="2" type="ORF">C8R41DRAFT_724675</name>
</gene>
<comment type="caution">
    <text evidence="2">The sequence shown here is derived from an EMBL/GenBank/DDBJ whole genome shotgun (WGS) entry which is preliminary data.</text>
</comment>
<keyword evidence="1" id="KW-0808">Transferase</keyword>
<dbReference type="PANTHER" id="PTHR13707:SF60">
    <property type="entry name" value="ACETATE COA-TRANSFERASE SUBUNIT ALPHA"/>
    <property type="match status" value="1"/>
</dbReference>
<feature type="non-terminal residue" evidence="2">
    <location>
        <position position="1"/>
    </location>
</feature>
<dbReference type="EMBL" id="JANVFT010000013">
    <property type="protein sequence ID" value="KAJ4498879.1"/>
    <property type="molecule type" value="Genomic_DNA"/>
</dbReference>
<reference evidence="2" key="1">
    <citation type="submission" date="2022-08" db="EMBL/GenBank/DDBJ databases">
        <title>A Global Phylogenomic Analysis of the Shiitake Genus Lentinula.</title>
        <authorList>
            <consortium name="DOE Joint Genome Institute"/>
            <person name="Sierra-Patev S."/>
            <person name="Min B."/>
            <person name="Naranjo-Ortiz M."/>
            <person name="Looney B."/>
            <person name="Konkel Z."/>
            <person name="Slot J.C."/>
            <person name="Sakamoto Y."/>
            <person name="Steenwyk J.L."/>
            <person name="Rokas A."/>
            <person name="Carro J."/>
            <person name="Camarero S."/>
            <person name="Ferreira P."/>
            <person name="Molpeceres G."/>
            <person name="Ruiz-Duenas F.J."/>
            <person name="Serrano A."/>
            <person name="Henrissat B."/>
            <person name="Drula E."/>
            <person name="Hughes K.W."/>
            <person name="Mata J.L."/>
            <person name="Ishikawa N.K."/>
            <person name="Vargas-Isla R."/>
            <person name="Ushijima S."/>
            <person name="Smith C.A."/>
            <person name="Ahrendt S."/>
            <person name="Andreopoulos W."/>
            <person name="He G."/>
            <person name="Labutti K."/>
            <person name="Lipzen A."/>
            <person name="Ng V."/>
            <person name="Riley R."/>
            <person name="Sandor L."/>
            <person name="Barry K."/>
            <person name="Martinez A.T."/>
            <person name="Xiao Y."/>
            <person name="Gibbons J.G."/>
            <person name="Terashima K."/>
            <person name="Grigoriev I.V."/>
            <person name="Hibbett D.S."/>
        </authorList>
    </citation>
    <scope>NUCLEOTIDE SEQUENCE</scope>
    <source>
        <strain evidence="2">RHP3577 ss4</strain>
    </source>
</reference>
<dbReference type="Proteomes" id="UP001150217">
    <property type="component" value="Unassembled WGS sequence"/>
</dbReference>
<feature type="non-terminal residue" evidence="2">
    <location>
        <position position="60"/>
    </location>
</feature>
<name>A0ABQ8VR92_9AGAR</name>
<dbReference type="Gene3D" id="3.40.1080.10">
    <property type="entry name" value="Glutaconate Coenzyme A-transferase"/>
    <property type="match status" value="1"/>
</dbReference>
<dbReference type="SUPFAM" id="SSF100950">
    <property type="entry name" value="NagB/RpiA/CoA transferase-like"/>
    <property type="match status" value="1"/>
</dbReference>
<evidence type="ECO:0000313" key="3">
    <source>
        <dbReference type="Proteomes" id="UP001150217"/>
    </source>
</evidence>